<accession>A0ACC1MJ00</accession>
<name>A0ACC1MJ00_9HYPO</name>
<protein>
    <submittedName>
        <fullName evidence="1">Uncharacterized protein</fullName>
    </submittedName>
</protein>
<proteinExistence type="predicted"/>
<keyword evidence="2" id="KW-1185">Reference proteome</keyword>
<gene>
    <name evidence="1" type="ORF">NQ176_g9927</name>
</gene>
<organism evidence="1 2">
    <name type="scientific">Zarea fungicola</name>
    <dbReference type="NCBI Taxonomy" id="93591"/>
    <lineage>
        <taxon>Eukaryota</taxon>
        <taxon>Fungi</taxon>
        <taxon>Dikarya</taxon>
        <taxon>Ascomycota</taxon>
        <taxon>Pezizomycotina</taxon>
        <taxon>Sordariomycetes</taxon>
        <taxon>Hypocreomycetidae</taxon>
        <taxon>Hypocreales</taxon>
        <taxon>Cordycipitaceae</taxon>
        <taxon>Zarea</taxon>
    </lineage>
</organism>
<evidence type="ECO:0000313" key="2">
    <source>
        <dbReference type="Proteomes" id="UP001143910"/>
    </source>
</evidence>
<reference evidence="1" key="1">
    <citation type="submission" date="2022-08" db="EMBL/GenBank/DDBJ databases">
        <title>Genome Sequence of Lecanicillium fungicola.</title>
        <authorList>
            <person name="Buettner E."/>
        </authorList>
    </citation>
    <scope>NUCLEOTIDE SEQUENCE</scope>
    <source>
        <strain evidence="1">Babe33</strain>
    </source>
</reference>
<dbReference type="EMBL" id="JANJQO010002474">
    <property type="protein sequence ID" value="KAJ2966900.1"/>
    <property type="molecule type" value="Genomic_DNA"/>
</dbReference>
<evidence type="ECO:0000313" key="1">
    <source>
        <dbReference type="EMBL" id="KAJ2966900.1"/>
    </source>
</evidence>
<dbReference type="Proteomes" id="UP001143910">
    <property type="component" value="Unassembled WGS sequence"/>
</dbReference>
<comment type="caution">
    <text evidence="1">The sequence shown here is derived from an EMBL/GenBank/DDBJ whole genome shotgun (WGS) entry which is preliminary data.</text>
</comment>
<sequence length="119" mass="13224">MTMMGLFAYRFGYTMKHHDEKLQSGGTPAVEYAWEVTNIVMSLIASLCTFVDVARYYTESLTPWTMLFTHIIKATCALAILALDITVYILLSEEKYSLVGIGLDAALIVVKADSVVTVF</sequence>